<dbReference type="Proteomes" id="UP000252086">
    <property type="component" value="Unassembled WGS sequence"/>
</dbReference>
<feature type="binding site" evidence="4">
    <location>
        <position position="203"/>
    </location>
    <ligand>
        <name>a divalent metal cation</name>
        <dbReference type="ChEBI" id="CHEBI:60240"/>
        <label>1</label>
    </ligand>
</feature>
<organism evidence="5 6">
    <name type="scientific">Marinomonas aquiplantarum</name>
    <dbReference type="NCBI Taxonomy" id="491951"/>
    <lineage>
        <taxon>Bacteria</taxon>
        <taxon>Pseudomonadati</taxon>
        <taxon>Pseudomonadota</taxon>
        <taxon>Gammaproteobacteria</taxon>
        <taxon>Oceanospirillales</taxon>
        <taxon>Oceanospirillaceae</taxon>
        <taxon>Marinomonas</taxon>
    </lineage>
</organism>
<evidence type="ECO:0000313" key="6">
    <source>
        <dbReference type="Proteomes" id="UP000252086"/>
    </source>
</evidence>
<dbReference type="InterPro" id="IPR018228">
    <property type="entry name" value="DNase_TatD-rel_CS"/>
</dbReference>
<name>A0A366D080_9GAMM</name>
<dbReference type="GO" id="GO:0005829">
    <property type="term" value="C:cytosol"/>
    <property type="evidence" value="ECO:0007669"/>
    <property type="project" value="TreeGrafter"/>
</dbReference>
<reference evidence="5 6" key="1">
    <citation type="submission" date="2018-06" db="EMBL/GenBank/DDBJ databases">
        <title>Genomic Encyclopedia of Type Strains, Phase III (KMG-III): the genomes of soil and plant-associated and newly described type strains.</title>
        <authorList>
            <person name="Whitman W."/>
        </authorList>
    </citation>
    <scope>NUCLEOTIDE SEQUENCE [LARGE SCALE GENOMIC DNA]</scope>
    <source>
        <strain evidence="5 6">CECT 7732</strain>
    </source>
</reference>
<keyword evidence="3" id="KW-0378">Hydrolase</keyword>
<dbReference type="InterPro" id="IPR001130">
    <property type="entry name" value="TatD-like"/>
</dbReference>
<evidence type="ECO:0000256" key="1">
    <source>
        <dbReference type="ARBA" id="ARBA00009275"/>
    </source>
</evidence>
<feature type="binding site" evidence="4">
    <location>
        <position position="152"/>
    </location>
    <ligand>
        <name>a divalent metal cation</name>
        <dbReference type="ChEBI" id="CHEBI:60240"/>
        <label>2</label>
    </ligand>
</feature>
<dbReference type="RefSeq" id="WP_113874816.1">
    <property type="nucleotide sequence ID" value="NZ_QNRF01000005.1"/>
</dbReference>
<comment type="caution">
    <text evidence="5">The sequence shown here is derived from an EMBL/GenBank/DDBJ whole genome shotgun (WGS) entry which is preliminary data.</text>
</comment>
<evidence type="ECO:0000256" key="3">
    <source>
        <dbReference type="ARBA" id="ARBA00022801"/>
    </source>
</evidence>
<keyword evidence="2 4" id="KW-0479">Metal-binding</keyword>
<dbReference type="Pfam" id="PF01026">
    <property type="entry name" value="TatD_DNase"/>
    <property type="match status" value="1"/>
</dbReference>
<dbReference type="PANTHER" id="PTHR46124">
    <property type="entry name" value="D-AMINOACYL-TRNA DEACYLASE"/>
    <property type="match status" value="1"/>
</dbReference>
<sequence length="263" mass="29953">MIDIGVNLNHSIFLDDLELTLSETNLHGVNGIICIASDLDESQLLAQHCQRHPSLWQTIGCHPHQAKTWHTNSQQVFRELLNTHQAVAIGETGLDFNRNYSTPEQQRFAFHQQIELATEFSLPLYLHERDAHQEMIATLKQHPEVAQNSVIHCFTGSTEELNHYLELGLYIGITGWVCDERRGHDLQSAVPHIPLDKLLLETDAPYLLPRNIRPRPKKNHPKYLPFVAEEVARLRGISAEALIEATLDNTHRLFNLSPYSDAT</sequence>
<dbReference type="EMBL" id="QNRF01000005">
    <property type="protein sequence ID" value="RBO82874.1"/>
    <property type="molecule type" value="Genomic_DNA"/>
</dbReference>
<dbReference type="SUPFAM" id="SSF51556">
    <property type="entry name" value="Metallo-dependent hydrolases"/>
    <property type="match status" value="1"/>
</dbReference>
<feature type="binding site" evidence="4">
    <location>
        <position position="91"/>
    </location>
    <ligand>
        <name>a divalent metal cation</name>
        <dbReference type="ChEBI" id="CHEBI:60240"/>
        <label>1</label>
    </ligand>
</feature>
<dbReference type="InterPro" id="IPR032466">
    <property type="entry name" value="Metal_Hydrolase"/>
</dbReference>
<gene>
    <name evidence="5" type="ORF">DFP76_105349</name>
</gene>
<protein>
    <submittedName>
        <fullName evidence="5">Sec-independent protein translocase TatD</fullName>
    </submittedName>
</protein>
<dbReference type="Gene3D" id="3.20.20.140">
    <property type="entry name" value="Metal-dependent hydrolases"/>
    <property type="match status" value="1"/>
</dbReference>
<feature type="binding site" evidence="4">
    <location>
        <position position="127"/>
    </location>
    <ligand>
        <name>a divalent metal cation</name>
        <dbReference type="ChEBI" id="CHEBI:60240"/>
        <label>2</label>
    </ligand>
</feature>
<keyword evidence="6" id="KW-1185">Reference proteome</keyword>
<evidence type="ECO:0000313" key="5">
    <source>
        <dbReference type="EMBL" id="RBO82874.1"/>
    </source>
</evidence>
<dbReference type="PROSITE" id="PS01091">
    <property type="entry name" value="TATD_3"/>
    <property type="match status" value="1"/>
</dbReference>
<evidence type="ECO:0000256" key="2">
    <source>
        <dbReference type="ARBA" id="ARBA00022723"/>
    </source>
</evidence>
<proteinExistence type="inferred from homology"/>
<accession>A0A366D080</accession>
<comment type="similarity">
    <text evidence="1">Belongs to the metallo-dependent hydrolases superfamily. TatD-type hydrolase family.</text>
</comment>
<dbReference type="PIRSF" id="PIRSF005902">
    <property type="entry name" value="DNase_TatD"/>
    <property type="match status" value="1"/>
</dbReference>
<dbReference type="GO" id="GO:0046872">
    <property type="term" value="F:metal ion binding"/>
    <property type="evidence" value="ECO:0007669"/>
    <property type="project" value="UniProtKB-KW"/>
</dbReference>
<dbReference type="FunFam" id="3.20.20.140:FF:000005">
    <property type="entry name" value="TatD family hydrolase"/>
    <property type="match status" value="1"/>
</dbReference>
<dbReference type="CDD" id="cd01310">
    <property type="entry name" value="TatD_DNAse"/>
    <property type="match status" value="1"/>
</dbReference>
<dbReference type="GO" id="GO:0016788">
    <property type="term" value="F:hydrolase activity, acting on ester bonds"/>
    <property type="evidence" value="ECO:0007669"/>
    <property type="project" value="InterPro"/>
</dbReference>
<dbReference type="AlphaFoldDB" id="A0A366D080"/>
<dbReference type="OrthoDB" id="9810005at2"/>
<evidence type="ECO:0000256" key="4">
    <source>
        <dbReference type="PIRSR" id="PIRSR005902-1"/>
    </source>
</evidence>
<dbReference type="PANTHER" id="PTHR46124:SF2">
    <property type="entry name" value="D-AMINOACYL-TRNA DEACYLASE"/>
    <property type="match status" value="1"/>
</dbReference>